<dbReference type="OrthoDB" id="2302670at2759"/>
<feature type="region of interest" description="Disordered" evidence="1">
    <location>
        <begin position="84"/>
        <end position="199"/>
    </location>
</feature>
<feature type="compositionally biased region" description="Low complexity" evidence="1">
    <location>
        <begin position="88"/>
        <end position="99"/>
    </location>
</feature>
<keyword evidence="3" id="KW-1185">Reference proteome</keyword>
<dbReference type="EMBL" id="LT554015">
    <property type="protein sequence ID" value="SAM02744.1"/>
    <property type="molecule type" value="Genomic_DNA"/>
</dbReference>
<dbReference type="AlphaFoldDB" id="A0A168PPJ8"/>
<protein>
    <submittedName>
        <fullName evidence="2">Uncharacterized protein</fullName>
    </submittedName>
</protein>
<name>A0A168PPJ8_ABSGL</name>
<sequence length="199" mass="21282">MIEDEWAKLYKKAGSLVERIPISMYKDGVRTFSKLNSVVLKGCIDALNKHANENGMFIQHCRRDWIARELLSVKIGNHATKLEREAAKASGSKASGSKAPATTNPPVDEDEGTASPPFFGDVDDPPSPPSPTSSAFSGTNIWSREPTPLLETNPPMEIRVPLPKRARTKAPAASTSTASGSRGAPIGGHLSAIVARQVP</sequence>
<evidence type="ECO:0000313" key="2">
    <source>
        <dbReference type="EMBL" id="SAM02744.1"/>
    </source>
</evidence>
<dbReference type="InParanoid" id="A0A168PPJ8"/>
<evidence type="ECO:0000256" key="1">
    <source>
        <dbReference type="SAM" id="MobiDB-lite"/>
    </source>
</evidence>
<proteinExistence type="predicted"/>
<reference evidence="2" key="1">
    <citation type="submission" date="2016-04" db="EMBL/GenBank/DDBJ databases">
        <authorList>
            <person name="Evans L.H."/>
            <person name="Alamgir A."/>
            <person name="Owens N."/>
            <person name="Weber N.D."/>
            <person name="Virtaneva K."/>
            <person name="Barbian K."/>
            <person name="Babar A."/>
            <person name="Rosenke K."/>
        </authorList>
    </citation>
    <scope>NUCLEOTIDE SEQUENCE [LARGE SCALE GENOMIC DNA]</scope>
    <source>
        <strain evidence="2">CBS 101.48</strain>
    </source>
</reference>
<gene>
    <name evidence="2" type="primary">ABSGL_08560.1 scaffold 10420</name>
</gene>
<feature type="compositionally biased region" description="Low complexity" evidence="1">
    <location>
        <begin position="169"/>
        <end position="184"/>
    </location>
</feature>
<dbReference type="Proteomes" id="UP000078561">
    <property type="component" value="Unassembled WGS sequence"/>
</dbReference>
<organism evidence="2">
    <name type="scientific">Absidia glauca</name>
    <name type="common">Pin mould</name>
    <dbReference type="NCBI Taxonomy" id="4829"/>
    <lineage>
        <taxon>Eukaryota</taxon>
        <taxon>Fungi</taxon>
        <taxon>Fungi incertae sedis</taxon>
        <taxon>Mucoromycota</taxon>
        <taxon>Mucoromycotina</taxon>
        <taxon>Mucoromycetes</taxon>
        <taxon>Mucorales</taxon>
        <taxon>Cunninghamellaceae</taxon>
        <taxon>Absidia</taxon>
    </lineage>
</organism>
<accession>A0A168PPJ8</accession>
<evidence type="ECO:0000313" key="3">
    <source>
        <dbReference type="Proteomes" id="UP000078561"/>
    </source>
</evidence>